<dbReference type="Pfam" id="PF18870">
    <property type="entry name" value="HEPN_RES_NTD1"/>
    <property type="match status" value="1"/>
</dbReference>
<dbReference type="RefSeq" id="WP_282716736.1">
    <property type="nucleotide sequence ID" value="NZ_JASCRX010000010.1"/>
</dbReference>
<organism evidence="3 4">
    <name type="scientific">Flavobacterium yafengii</name>
    <dbReference type="NCBI Taxonomy" id="3041253"/>
    <lineage>
        <taxon>Bacteria</taxon>
        <taxon>Pseudomonadati</taxon>
        <taxon>Bacteroidota</taxon>
        <taxon>Flavobacteriia</taxon>
        <taxon>Flavobacteriales</taxon>
        <taxon>Flavobacteriaceae</taxon>
        <taxon>Flavobacterium</taxon>
    </lineage>
</organism>
<comment type="caution">
    <text evidence="3">The sequence shown here is derived from an EMBL/GenBank/DDBJ whole genome shotgun (WGS) entry which is preliminary data.</text>
</comment>
<evidence type="ECO:0000313" key="3">
    <source>
        <dbReference type="EMBL" id="MDI5950215.1"/>
    </source>
</evidence>
<dbReference type="EMBL" id="JASCRY010000003">
    <property type="protein sequence ID" value="MDI5950215.1"/>
    <property type="molecule type" value="Genomic_DNA"/>
</dbReference>
<feature type="domain" description="RES" evidence="1">
    <location>
        <begin position="197"/>
        <end position="365"/>
    </location>
</feature>
<name>A0AAW6TKV1_9FLAO</name>
<reference evidence="3 4" key="1">
    <citation type="submission" date="2023-04" db="EMBL/GenBank/DDBJ databases">
        <title>Two novel species of Flavobacterium.</title>
        <authorList>
            <person name="Liu Q."/>
            <person name="Xin Y.-H."/>
        </authorList>
    </citation>
    <scope>NUCLEOTIDE SEQUENCE [LARGE SCALE GENOMIC DNA]</scope>
    <source>
        <strain evidence="3 4">LB2P87</strain>
    </source>
</reference>
<protein>
    <submittedName>
        <fullName evidence="3">HEPN-associated N-terminal domain-containing protein</fullName>
    </submittedName>
</protein>
<dbReference type="Proteomes" id="UP001228643">
    <property type="component" value="Unassembled WGS sequence"/>
</dbReference>
<dbReference type="InterPro" id="IPR014914">
    <property type="entry name" value="RES_dom"/>
</dbReference>
<proteinExistence type="predicted"/>
<dbReference type="AlphaFoldDB" id="A0AAW6TKV1"/>
<dbReference type="Pfam" id="PF08808">
    <property type="entry name" value="RES"/>
    <property type="match status" value="1"/>
</dbReference>
<accession>A0AAW6TKV1</accession>
<sequence length="395" mass="46646">MGQAKQRWMELNDRHIGNVPDKKVCVKHFEDKDIKKFIRQNYDNGFCDYCQKNLKVIELEDLMTFIMAGISNYYEDAANFMGYNSQEGGYLGSTYTADELIQEFIKLEAEPFELIEDIVNSIEEIAWAKPDLYYDNEGDELMSQWTHFKNIVKHKSRFLFSPGDDNEYKNIYKILNEVGRLIVSLNLIRKVLKESKIYRCRQHDSKKIINGIKEMISPPIEKAIYPNRFSPSGISMLYSAFDKETAILETISREDKKNKYVTIAELELEEDKYVIDFCKLPNIPSIFGQIKNYYLIYFLHDLVRDFTKDIKKDGKEHIEYVPTQIVTEFFRYSFNKNRKYKIDGIIYPSSKNNKNKAIVFFWDNEESEKSLKLKCLSKEKIKSKYAEDSFTKKLE</sequence>
<evidence type="ECO:0000259" key="2">
    <source>
        <dbReference type="Pfam" id="PF18870"/>
    </source>
</evidence>
<gene>
    <name evidence="3" type="ORF">QLS97_11205</name>
</gene>
<evidence type="ECO:0000313" key="4">
    <source>
        <dbReference type="Proteomes" id="UP001228643"/>
    </source>
</evidence>
<dbReference type="InterPro" id="IPR041206">
    <property type="entry name" value="HEPN/RES_NTD1"/>
</dbReference>
<feature type="domain" description="HEPN/RES N-terminal" evidence="2">
    <location>
        <begin position="41"/>
        <end position="162"/>
    </location>
</feature>
<evidence type="ECO:0000259" key="1">
    <source>
        <dbReference type="Pfam" id="PF08808"/>
    </source>
</evidence>
<keyword evidence="4" id="KW-1185">Reference proteome</keyword>